<protein>
    <submittedName>
        <fullName evidence="4">BMA-DEG-3, isoform d</fullName>
    </submittedName>
</protein>
<dbReference type="Gene3D" id="2.70.170.10">
    <property type="entry name" value="Neurotransmitter-gated ion-channel ligand-binding domain"/>
    <property type="match status" value="1"/>
</dbReference>
<reference evidence="4" key="1">
    <citation type="journal article" date="2007" name="Science">
        <title>Draft genome of the filarial nematode parasite Brugia malayi.</title>
        <authorList>
            <person name="Ghedin E."/>
            <person name="Wang S."/>
            <person name="Spiro D."/>
            <person name="Caler E."/>
            <person name="Zhao Q."/>
            <person name="Crabtree J."/>
            <person name="Allen J.E."/>
            <person name="Delcher A.L."/>
            <person name="Guiliano D.B."/>
            <person name="Miranda-Saavedra D."/>
            <person name="Angiuoli S.V."/>
            <person name="Creasy T."/>
            <person name="Amedeo P."/>
            <person name="Haas B."/>
            <person name="El-Sayed N.M."/>
            <person name="Wortman J.R."/>
            <person name="Feldblyum T."/>
            <person name="Tallon L."/>
            <person name="Schatz M."/>
            <person name="Shumway M."/>
            <person name="Koo H."/>
            <person name="Salzberg S.L."/>
            <person name="Schobel S."/>
            <person name="Pertea M."/>
            <person name="Pop M."/>
            <person name="White O."/>
            <person name="Barton G.J."/>
            <person name="Carlow C.K."/>
            <person name="Crawford M.J."/>
            <person name="Daub J."/>
            <person name="Dimmic M.W."/>
            <person name="Estes C.F."/>
            <person name="Foster J.M."/>
            <person name="Ganatra M."/>
            <person name="Gregory W.F."/>
            <person name="Johnson N.M."/>
            <person name="Jin J."/>
            <person name="Komuniecki R."/>
            <person name="Korf I."/>
            <person name="Kumar S."/>
            <person name="Laney S."/>
            <person name="Li B.W."/>
            <person name="Li W."/>
            <person name="Lindblom T.H."/>
            <person name="Lustigman S."/>
            <person name="Ma D."/>
            <person name="Maina C.V."/>
            <person name="Martin D.M."/>
            <person name="McCarter J.P."/>
            <person name="McReynolds L."/>
            <person name="Mitreva M."/>
            <person name="Nutman T.B."/>
            <person name="Parkinson J."/>
            <person name="Peregrin-Alvarez J.M."/>
            <person name="Poole C."/>
            <person name="Ren Q."/>
            <person name="Saunders L."/>
            <person name="Sluder A.E."/>
            <person name="Smith K."/>
            <person name="Stanke M."/>
            <person name="Unnasch T.R."/>
            <person name="Ware J."/>
            <person name="Wei A.D."/>
            <person name="Weil G."/>
            <person name="Williams D.J."/>
            <person name="Zhang Y."/>
            <person name="Williams S.A."/>
            <person name="Fraser-Liggett C."/>
            <person name="Slatko B."/>
            <person name="Blaxter M.L."/>
            <person name="Scott A.L."/>
        </authorList>
    </citation>
    <scope>NUCLEOTIDE SEQUENCE</scope>
    <source>
        <strain evidence="4">FR3</strain>
    </source>
</reference>
<dbReference type="InterPro" id="IPR006029">
    <property type="entry name" value="Neurotrans-gated_channel_TM"/>
</dbReference>
<keyword evidence="2" id="KW-0812">Transmembrane</keyword>
<dbReference type="InterPro" id="IPR038050">
    <property type="entry name" value="Neuro_actylchol_rec"/>
</dbReference>
<feature type="domain" description="Neurotransmitter-gated ion-channel transmembrane" evidence="3">
    <location>
        <begin position="118"/>
        <end position="169"/>
    </location>
</feature>
<dbReference type="PANTHER" id="PTHR18945">
    <property type="entry name" value="NEUROTRANSMITTER GATED ION CHANNEL"/>
    <property type="match status" value="1"/>
</dbReference>
<evidence type="ECO:0000256" key="1">
    <source>
        <dbReference type="ARBA" id="ARBA00004141"/>
    </source>
</evidence>
<name>A0A1I9G2V8_BRUMA</name>
<feature type="transmembrane region" description="Helical" evidence="2">
    <location>
        <begin position="75"/>
        <end position="95"/>
    </location>
</feature>
<dbReference type="SUPFAM" id="SSF90112">
    <property type="entry name" value="Neurotransmitter-gated ion-channel transmembrane pore"/>
    <property type="match status" value="1"/>
</dbReference>
<dbReference type="GO" id="GO:0005230">
    <property type="term" value="F:extracellular ligand-gated monoatomic ion channel activity"/>
    <property type="evidence" value="ECO:0007669"/>
    <property type="project" value="InterPro"/>
</dbReference>
<dbReference type="InterPro" id="IPR036719">
    <property type="entry name" value="Neuro-gated_channel_TM_sf"/>
</dbReference>
<dbReference type="Gene3D" id="1.20.58.390">
    <property type="entry name" value="Neurotransmitter-gated ion-channel transmembrane domain"/>
    <property type="match status" value="2"/>
</dbReference>
<dbReference type="InterPro" id="IPR006201">
    <property type="entry name" value="Neur_channel"/>
</dbReference>
<dbReference type="Pfam" id="PF02932">
    <property type="entry name" value="Neur_chan_memb"/>
    <property type="match status" value="1"/>
</dbReference>
<dbReference type="GO" id="GO:0016020">
    <property type="term" value="C:membrane"/>
    <property type="evidence" value="ECO:0007669"/>
    <property type="project" value="UniProtKB-SubCell"/>
</dbReference>
<dbReference type="CDD" id="cd19051">
    <property type="entry name" value="LGIC_TM_cation"/>
    <property type="match status" value="1"/>
</dbReference>
<accession>A0A1I9G2V8</accession>
<keyword evidence="2" id="KW-0472">Membrane</keyword>
<gene>
    <name evidence="4" type="primary">Bma-deg-3</name>
    <name evidence="4" type="ORF">BM_Bm4782</name>
</gene>
<sequence>MSREGSERYMNVAVKSRHWKDKCGAEVFFLYPALYTIRCRIDIRYFPYDHQYLYACCQDPWVIIEGYLIIRRKPLYYVVNLIIPTTILTLGFFNLKILKDASLNVADVSRVQSGKCRMAIVGFFTPASTSDERTEKITIGITALLAISILMLMVSDQMPTTSDFVPLIGDLIVI</sequence>
<dbReference type="SUPFAM" id="SSF63712">
    <property type="entry name" value="Nicotinic receptor ligand binding domain-like"/>
    <property type="match status" value="1"/>
</dbReference>
<evidence type="ECO:0000259" key="3">
    <source>
        <dbReference type="Pfam" id="PF02932"/>
    </source>
</evidence>
<evidence type="ECO:0000313" key="4">
    <source>
        <dbReference type="EMBL" id="CDP96919.1"/>
    </source>
</evidence>
<reference evidence="4" key="2">
    <citation type="submission" date="2012-12" db="EMBL/GenBank/DDBJ databases">
        <authorList>
            <consortium name="WormBase Consortium"/>
            <person name="Ghedin E."/>
            <person name="Paulini M."/>
        </authorList>
    </citation>
    <scope>NUCLEOTIDE SEQUENCE</scope>
    <source>
        <strain evidence="4">FR3</strain>
    </source>
</reference>
<dbReference type="EMBL" id="LN856962">
    <property type="protein sequence ID" value="CDP96919.1"/>
    <property type="molecule type" value="Genomic_DNA"/>
</dbReference>
<dbReference type="GO" id="GO:0004888">
    <property type="term" value="F:transmembrane signaling receptor activity"/>
    <property type="evidence" value="ECO:0007669"/>
    <property type="project" value="InterPro"/>
</dbReference>
<comment type="subcellular location">
    <subcellularLocation>
        <location evidence="1">Membrane</location>
        <topology evidence="1">Multi-pass membrane protein</topology>
    </subcellularLocation>
</comment>
<proteinExistence type="predicted"/>
<feature type="transmembrane region" description="Helical" evidence="2">
    <location>
        <begin position="137"/>
        <end position="154"/>
    </location>
</feature>
<organism evidence="4">
    <name type="scientific">Brugia malayi</name>
    <name type="common">Filarial nematode worm</name>
    <dbReference type="NCBI Taxonomy" id="6279"/>
    <lineage>
        <taxon>Eukaryota</taxon>
        <taxon>Metazoa</taxon>
        <taxon>Ecdysozoa</taxon>
        <taxon>Nematoda</taxon>
        <taxon>Chromadorea</taxon>
        <taxon>Rhabditida</taxon>
        <taxon>Spirurina</taxon>
        <taxon>Spiruromorpha</taxon>
        <taxon>Filarioidea</taxon>
        <taxon>Onchocercidae</taxon>
        <taxon>Brugia</taxon>
    </lineage>
</organism>
<keyword evidence="2" id="KW-1133">Transmembrane helix</keyword>
<evidence type="ECO:0000256" key="2">
    <source>
        <dbReference type="SAM" id="Phobius"/>
    </source>
</evidence>
<dbReference type="AlphaFoldDB" id="A0A1I9G2V8"/>
<dbReference type="InterPro" id="IPR036734">
    <property type="entry name" value="Neur_chan_lig-bd_sf"/>
</dbReference>